<sequence length="194" mass="22946">MVNMNKLFDWLLIAILCSSCTIEQDLTSYDSISKEEIKINNKQIAINNNPNDVIKIFGENYTHKVKRVKELFSGELEDSYPLFYYDYDFKGLNINYFSYDENGAKYLNYYLITNDKYILSIRNQKIKIGDNISVLETLFPKSFLIMKKQLNKTKSNVFMHVFIKDYDSYLLLFEIEYSTKKIKSITIQNMDNTD</sequence>
<protein>
    <submittedName>
        <fullName evidence="1">Uncharacterized protein</fullName>
    </submittedName>
</protein>
<name>A0A7D4BJL3_9BACT</name>
<dbReference type="EMBL" id="CP041345">
    <property type="protein sequence ID" value="QKG79679.1"/>
    <property type="molecule type" value="Genomic_DNA"/>
</dbReference>
<gene>
    <name evidence="1" type="ORF">FHG85_05195</name>
</gene>
<dbReference type="RefSeq" id="WP_220429237.1">
    <property type="nucleotide sequence ID" value="NZ_CP041345.1"/>
</dbReference>
<accession>A0A7D4BJL3</accession>
<reference evidence="1 2" key="1">
    <citation type="submission" date="2019-07" db="EMBL/GenBank/DDBJ databases">
        <title>Thalassofilum flectens gen. nov., sp. nov., a novel moderate thermophilic anaerobe from a shallow sea hot spring in Kunashir Island (Russia), representing a new family in the order Bacteroidales, and proposal of Thalassofilacea fam. nov.</title>
        <authorList>
            <person name="Kochetkova T.V."/>
            <person name="Podosokorskaya O.A."/>
            <person name="Novikov A."/>
            <person name="Elcheninov A.G."/>
            <person name="Toshchakov S.V."/>
            <person name="Kublanov I.V."/>
        </authorList>
    </citation>
    <scope>NUCLEOTIDE SEQUENCE [LARGE SCALE GENOMIC DNA]</scope>
    <source>
        <strain evidence="1 2">38-H</strain>
    </source>
</reference>
<dbReference type="KEGG" id="ttz:FHG85_05195"/>
<proteinExistence type="predicted"/>
<dbReference type="Proteomes" id="UP000500961">
    <property type="component" value="Chromosome"/>
</dbReference>
<evidence type="ECO:0000313" key="2">
    <source>
        <dbReference type="Proteomes" id="UP000500961"/>
    </source>
</evidence>
<evidence type="ECO:0000313" key="1">
    <source>
        <dbReference type="EMBL" id="QKG79679.1"/>
    </source>
</evidence>
<organism evidence="1 2">
    <name type="scientific">Tenuifilum thalassicum</name>
    <dbReference type="NCBI Taxonomy" id="2590900"/>
    <lineage>
        <taxon>Bacteria</taxon>
        <taxon>Pseudomonadati</taxon>
        <taxon>Bacteroidota</taxon>
        <taxon>Bacteroidia</taxon>
        <taxon>Bacteroidales</taxon>
        <taxon>Tenuifilaceae</taxon>
        <taxon>Tenuifilum</taxon>
    </lineage>
</organism>
<dbReference type="AlphaFoldDB" id="A0A7D4BJL3"/>
<keyword evidence="2" id="KW-1185">Reference proteome</keyword>